<organism evidence="2 3">
    <name type="scientific">Panicum virgatum</name>
    <name type="common">Blackwell switchgrass</name>
    <dbReference type="NCBI Taxonomy" id="38727"/>
    <lineage>
        <taxon>Eukaryota</taxon>
        <taxon>Viridiplantae</taxon>
        <taxon>Streptophyta</taxon>
        <taxon>Embryophyta</taxon>
        <taxon>Tracheophyta</taxon>
        <taxon>Spermatophyta</taxon>
        <taxon>Magnoliopsida</taxon>
        <taxon>Liliopsida</taxon>
        <taxon>Poales</taxon>
        <taxon>Poaceae</taxon>
        <taxon>PACMAD clade</taxon>
        <taxon>Panicoideae</taxon>
        <taxon>Panicodae</taxon>
        <taxon>Paniceae</taxon>
        <taxon>Panicinae</taxon>
        <taxon>Panicum</taxon>
        <taxon>Panicum sect. Hiantes</taxon>
    </lineage>
</organism>
<comment type="caution">
    <text evidence="2">The sequence shown here is derived from an EMBL/GenBank/DDBJ whole genome shotgun (WGS) entry which is preliminary data.</text>
</comment>
<evidence type="ECO:0000313" key="2">
    <source>
        <dbReference type="EMBL" id="KAG2576874.1"/>
    </source>
</evidence>
<accession>A0A8T0QUT7</accession>
<keyword evidence="3" id="KW-1185">Reference proteome</keyword>
<proteinExistence type="predicted"/>
<feature type="compositionally biased region" description="Basic and acidic residues" evidence="1">
    <location>
        <begin position="49"/>
        <end position="62"/>
    </location>
</feature>
<feature type="compositionally biased region" description="Polar residues" evidence="1">
    <location>
        <begin position="75"/>
        <end position="84"/>
    </location>
</feature>
<dbReference type="Proteomes" id="UP000823388">
    <property type="component" value="Chromosome 6N"/>
</dbReference>
<gene>
    <name evidence="2" type="ORF">PVAP13_6NG149060</name>
</gene>
<feature type="region of interest" description="Disordered" evidence="1">
    <location>
        <begin position="1"/>
        <end position="90"/>
    </location>
</feature>
<feature type="compositionally biased region" description="Basic residues" evidence="1">
    <location>
        <begin position="31"/>
        <end position="48"/>
    </location>
</feature>
<dbReference type="EMBL" id="CM029048">
    <property type="protein sequence ID" value="KAG2576874.1"/>
    <property type="molecule type" value="Genomic_DNA"/>
</dbReference>
<protein>
    <submittedName>
        <fullName evidence="2">Uncharacterized protein</fullName>
    </submittedName>
</protein>
<dbReference type="AlphaFoldDB" id="A0A8T0QUT7"/>
<name>A0A8T0QUT7_PANVG</name>
<evidence type="ECO:0000313" key="3">
    <source>
        <dbReference type="Proteomes" id="UP000823388"/>
    </source>
</evidence>
<reference evidence="2" key="1">
    <citation type="submission" date="2020-05" db="EMBL/GenBank/DDBJ databases">
        <title>WGS assembly of Panicum virgatum.</title>
        <authorList>
            <person name="Lovell J.T."/>
            <person name="Jenkins J."/>
            <person name="Shu S."/>
            <person name="Juenger T.E."/>
            <person name="Schmutz J."/>
        </authorList>
    </citation>
    <scope>NUCLEOTIDE SEQUENCE</scope>
    <source>
        <strain evidence="2">AP13</strain>
    </source>
</reference>
<sequence>MTLLPFFHLSPSLRSTEEATGSPAVPPPLPRPRRRPTPSLPRPRRRHAREVSELGHDDDVRSARPRTRRTPEKALNTSAPSSSAPRFRKPVHWMHERTMDIATEVGEQVRSVVGAELNIWRRKECY</sequence>
<evidence type="ECO:0000256" key="1">
    <source>
        <dbReference type="SAM" id="MobiDB-lite"/>
    </source>
</evidence>